<accession>A0ABX1ZWF9</accession>
<dbReference type="EMBL" id="WHNZ01000078">
    <property type="protein sequence ID" value="NOV04208.1"/>
    <property type="molecule type" value="Genomic_DNA"/>
</dbReference>
<dbReference type="PROSITE" id="PS50850">
    <property type="entry name" value="MFS"/>
    <property type="match status" value="1"/>
</dbReference>
<evidence type="ECO:0000313" key="10">
    <source>
        <dbReference type="Proteomes" id="UP000618579"/>
    </source>
</evidence>
<evidence type="ECO:0000259" key="8">
    <source>
        <dbReference type="PROSITE" id="PS50850"/>
    </source>
</evidence>
<keyword evidence="6 7" id="KW-0472">Membrane</keyword>
<reference evidence="9 10" key="1">
    <citation type="submission" date="2019-10" db="EMBL/GenBank/DDBJ databases">
        <title>Description of Paenibacillus pedi sp. nov.</title>
        <authorList>
            <person name="Carlier A."/>
            <person name="Qi S."/>
        </authorList>
    </citation>
    <scope>NUCLEOTIDE SEQUENCE [LARGE SCALE GENOMIC DNA]</scope>
    <source>
        <strain evidence="9 10">LMG 31457</strain>
    </source>
</reference>
<sequence>MYRRGVRSLKNGHFWKLFAAQIVSTLGDCFGLFALQWFVYTTTGSLVIMGTLAMTAGVVELVVRFIGAPLIDRIQRLRLMALLDAIRFTAIGITVVLSYLGLVHLWVLFAMAIINAAASALFQPASMAVLPSFIPKQSLVRGYSLIDASQYGAVILGPAIAGFVISSLGAASALAIDAVSFAISALFIFLIPTRLADSKEYAPPASGLYYRELWDGITFFKKAPALLGIMICVAMKNMCSVAVGGMMIPFAMQHLHANASQIGLLSSAMAGGICLGSLLVSMINNFKRRRIPMLGSIFAHGLLYMALSQTSSFMLALCWIVLLGVCGPFFGTFSSSLYAQMVPSELRGRVMSARLMVGGSLQPAGSYMGGIIANSYGIPVLLVIAGSIPILTAFAAYFAPVMKGIDGELGPIRVETVGLEA</sequence>
<dbReference type="Pfam" id="PF05977">
    <property type="entry name" value="MFS_3"/>
    <property type="match status" value="1"/>
</dbReference>
<evidence type="ECO:0000256" key="5">
    <source>
        <dbReference type="ARBA" id="ARBA00022989"/>
    </source>
</evidence>
<dbReference type="InterPro" id="IPR036259">
    <property type="entry name" value="MFS_trans_sf"/>
</dbReference>
<feature type="domain" description="Major facilitator superfamily (MFS) profile" evidence="8">
    <location>
        <begin position="225"/>
        <end position="421"/>
    </location>
</feature>
<feature type="transmembrane region" description="Helical" evidence="7">
    <location>
        <begin position="79"/>
        <end position="100"/>
    </location>
</feature>
<comment type="subcellular location">
    <subcellularLocation>
        <location evidence="1">Cell membrane</location>
        <topology evidence="1">Multi-pass membrane protein</topology>
    </subcellularLocation>
</comment>
<evidence type="ECO:0000256" key="1">
    <source>
        <dbReference type="ARBA" id="ARBA00004651"/>
    </source>
</evidence>
<feature type="transmembrane region" description="Helical" evidence="7">
    <location>
        <begin position="378"/>
        <end position="399"/>
    </location>
</feature>
<feature type="transmembrane region" description="Helical" evidence="7">
    <location>
        <begin position="20"/>
        <end position="40"/>
    </location>
</feature>
<feature type="transmembrane region" description="Helical" evidence="7">
    <location>
        <begin position="171"/>
        <end position="191"/>
    </location>
</feature>
<feature type="transmembrane region" description="Helical" evidence="7">
    <location>
        <begin position="142"/>
        <end position="165"/>
    </location>
</feature>
<protein>
    <submittedName>
        <fullName evidence="9">MFS transporter</fullName>
    </submittedName>
</protein>
<evidence type="ECO:0000256" key="7">
    <source>
        <dbReference type="SAM" id="Phobius"/>
    </source>
</evidence>
<keyword evidence="3" id="KW-1003">Cell membrane</keyword>
<proteinExistence type="predicted"/>
<keyword evidence="4 7" id="KW-0812">Transmembrane</keyword>
<feature type="transmembrane region" description="Helical" evidence="7">
    <location>
        <begin position="262"/>
        <end position="284"/>
    </location>
</feature>
<gene>
    <name evidence="9" type="ORF">GC097_29955</name>
</gene>
<evidence type="ECO:0000256" key="3">
    <source>
        <dbReference type="ARBA" id="ARBA00022475"/>
    </source>
</evidence>
<feature type="transmembrane region" description="Helical" evidence="7">
    <location>
        <begin position="351"/>
        <end position="372"/>
    </location>
</feature>
<feature type="transmembrane region" description="Helical" evidence="7">
    <location>
        <begin position="46"/>
        <end position="67"/>
    </location>
</feature>
<keyword evidence="2" id="KW-0813">Transport</keyword>
<evidence type="ECO:0000256" key="2">
    <source>
        <dbReference type="ARBA" id="ARBA00022448"/>
    </source>
</evidence>
<dbReference type="Gene3D" id="1.20.1250.20">
    <property type="entry name" value="MFS general substrate transporter like domains"/>
    <property type="match status" value="2"/>
</dbReference>
<feature type="transmembrane region" description="Helical" evidence="7">
    <location>
        <begin position="313"/>
        <end position="339"/>
    </location>
</feature>
<keyword evidence="10" id="KW-1185">Reference proteome</keyword>
<dbReference type="InterPro" id="IPR020846">
    <property type="entry name" value="MFS_dom"/>
</dbReference>
<comment type="caution">
    <text evidence="9">The sequence shown here is derived from an EMBL/GenBank/DDBJ whole genome shotgun (WGS) entry which is preliminary data.</text>
</comment>
<feature type="transmembrane region" description="Helical" evidence="7">
    <location>
        <begin position="225"/>
        <end position="250"/>
    </location>
</feature>
<feature type="transmembrane region" description="Helical" evidence="7">
    <location>
        <begin position="106"/>
        <end position="130"/>
    </location>
</feature>
<evidence type="ECO:0000256" key="6">
    <source>
        <dbReference type="ARBA" id="ARBA00023136"/>
    </source>
</evidence>
<feature type="transmembrane region" description="Helical" evidence="7">
    <location>
        <begin position="291"/>
        <end position="307"/>
    </location>
</feature>
<dbReference type="SUPFAM" id="SSF103473">
    <property type="entry name" value="MFS general substrate transporter"/>
    <property type="match status" value="1"/>
</dbReference>
<keyword evidence="5 7" id="KW-1133">Transmembrane helix</keyword>
<name>A0ABX1ZWF9_9BACL</name>
<dbReference type="Proteomes" id="UP000618579">
    <property type="component" value="Unassembled WGS sequence"/>
</dbReference>
<evidence type="ECO:0000256" key="4">
    <source>
        <dbReference type="ARBA" id="ARBA00022692"/>
    </source>
</evidence>
<organism evidence="9 10">
    <name type="scientific">Paenibacillus planticolens</name>
    <dbReference type="NCBI Taxonomy" id="2654976"/>
    <lineage>
        <taxon>Bacteria</taxon>
        <taxon>Bacillati</taxon>
        <taxon>Bacillota</taxon>
        <taxon>Bacilli</taxon>
        <taxon>Bacillales</taxon>
        <taxon>Paenibacillaceae</taxon>
        <taxon>Paenibacillus</taxon>
    </lineage>
</organism>
<dbReference type="PANTHER" id="PTHR43266:SF10">
    <property type="entry name" value="BACILYSIN EXPORTER BACE-RELATED"/>
    <property type="match status" value="1"/>
</dbReference>
<dbReference type="PANTHER" id="PTHR43266">
    <property type="entry name" value="MACROLIDE-EFFLUX PROTEIN"/>
    <property type="match status" value="1"/>
</dbReference>
<dbReference type="InterPro" id="IPR010290">
    <property type="entry name" value="TM_effector"/>
</dbReference>
<evidence type="ECO:0000313" key="9">
    <source>
        <dbReference type="EMBL" id="NOV04208.1"/>
    </source>
</evidence>
<dbReference type="CDD" id="cd06173">
    <property type="entry name" value="MFS_MefA_like"/>
    <property type="match status" value="1"/>
</dbReference>